<keyword evidence="5 6" id="KW-0472">Membrane</keyword>
<feature type="transmembrane region" description="Helical" evidence="6">
    <location>
        <begin position="320"/>
        <end position="339"/>
    </location>
</feature>
<feature type="transmembrane region" description="Helical" evidence="6">
    <location>
        <begin position="121"/>
        <end position="139"/>
    </location>
</feature>
<dbReference type="Pfam" id="PF13520">
    <property type="entry name" value="AA_permease_2"/>
    <property type="match status" value="1"/>
</dbReference>
<feature type="transmembrane region" description="Helical" evidence="6">
    <location>
        <begin position="151"/>
        <end position="168"/>
    </location>
</feature>
<feature type="transmembrane region" description="Helical" evidence="6">
    <location>
        <begin position="345"/>
        <end position="369"/>
    </location>
</feature>
<dbReference type="Gene3D" id="1.20.1740.10">
    <property type="entry name" value="Amino acid/polyamine transporter I"/>
    <property type="match status" value="1"/>
</dbReference>
<dbReference type="InterPro" id="IPR002293">
    <property type="entry name" value="AA/rel_permease1"/>
</dbReference>
<feature type="transmembrane region" description="Helical" evidence="6">
    <location>
        <begin position="37"/>
        <end position="60"/>
    </location>
</feature>
<sequence>MDNQLKRTIGFWPAVATAVGIVVSSSALVSLTQGFGIAGPGFIIAMVAAMLLNLFVALSFAELSSIVPQAGGINHYTLPTMGPFIGMISVISGYVLVNMFAGSAEAHIAGLVIHDTFLPSVHPLFISIAFVVILGLINIRGIEFYSWSQMILTGVMIVSIFAIGIIGLTGTGSGQPIKTSLDFNTMGWGVLGLSALAFWLFVGIEFVCPMAEEIKKPKIYIPMSMIMGLLIILVVDFIFGNAAIKYVPLKTLAGAADPHVKASTAILGKTGQIWIGIVTVFATGSTINTLLCAIPRMLYSMAQKGQMPKMFGRLNKWGSPWVAIVFMTSLFLIFLIIGVTGSKSITTFILAGAFCWMVTYIIAHLNVIIMRFKYPNVIRTFKSPLGITFQVIGIAGIIYMMFNIFPDPAVKVRIYMYAIIFLLVTIIYSACWVKFAMKTKLFKTTPLEELLEKEVEYSNESIVSFKKENQTHI</sequence>
<evidence type="ECO:0000256" key="6">
    <source>
        <dbReference type="SAM" id="Phobius"/>
    </source>
</evidence>
<keyword evidence="4 6" id="KW-1133">Transmembrane helix</keyword>
<dbReference type="PANTHER" id="PTHR42770:SF12">
    <property type="entry name" value="AMINO ACID TRANSPORTER"/>
    <property type="match status" value="1"/>
</dbReference>
<evidence type="ECO:0000313" key="7">
    <source>
        <dbReference type="EMBL" id="MFC7392956.1"/>
    </source>
</evidence>
<feature type="transmembrane region" description="Helical" evidence="6">
    <location>
        <begin position="273"/>
        <end position="299"/>
    </location>
</feature>
<evidence type="ECO:0000256" key="4">
    <source>
        <dbReference type="ARBA" id="ARBA00022989"/>
    </source>
</evidence>
<protein>
    <submittedName>
        <fullName evidence="7">APC family permease</fullName>
    </submittedName>
</protein>
<keyword evidence="3 6" id="KW-0812">Transmembrane</keyword>
<accession>A0ABW2Q0F5</accession>
<gene>
    <name evidence="7" type="ORF">ACFQRG_08150</name>
</gene>
<dbReference type="InterPro" id="IPR050367">
    <property type="entry name" value="APC_superfamily"/>
</dbReference>
<feature type="transmembrane region" description="Helical" evidence="6">
    <location>
        <begin position="219"/>
        <end position="239"/>
    </location>
</feature>
<feature type="transmembrane region" description="Helical" evidence="6">
    <location>
        <begin position="12"/>
        <end position="31"/>
    </location>
</feature>
<evidence type="ECO:0000313" key="8">
    <source>
        <dbReference type="Proteomes" id="UP001596505"/>
    </source>
</evidence>
<dbReference type="PANTHER" id="PTHR42770">
    <property type="entry name" value="AMINO ACID TRANSPORTER-RELATED"/>
    <property type="match status" value="1"/>
</dbReference>
<dbReference type="EMBL" id="JBHTCO010000005">
    <property type="protein sequence ID" value="MFC7392956.1"/>
    <property type="molecule type" value="Genomic_DNA"/>
</dbReference>
<evidence type="ECO:0000256" key="1">
    <source>
        <dbReference type="ARBA" id="ARBA00004651"/>
    </source>
</evidence>
<feature type="transmembrane region" description="Helical" evidence="6">
    <location>
        <begin position="81"/>
        <end position="101"/>
    </location>
</feature>
<feature type="transmembrane region" description="Helical" evidence="6">
    <location>
        <begin position="381"/>
        <end position="402"/>
    </location>
</feature>
<comment type="subcellular location">
    <subcellularLocation>
        <location evidence="1">Cell membrane</location>
        <topology evidence="1">Multi-pass membrane protein</topology>
    </subcellularLocation>
</comment>
<dbReference type="Proteomes" id="UP001596505">
    <property type="component" value="Unassembled WGS sequence"/>
</dbReference>
<dbReference type="PIRSF" id="PIRSF006060">
    <property type="entry name" value="AA_transporter"/>
    <property type="match status" value="1"/>
</dbReference>
<feature type="transmembrane region" description="Helical" evidence="6">
    <location>
        <begin position="414"/>
        <end position="433"/>
    </location>
</feature>
<keyword evidence="8" id="KW-1185">Reference proteome</keyword>
<evidence type="ECO:0000256" key="3">
    <source>
        <dbReference type="ARBA" id="ARBA00022692"/>
    </source>
</evidence>
<name>A0ABW2Q0F5_9BACL</name>
<evidence type="ECO:0000256" key="5">
    <source>
        <dbReference type="ARBA" id="ARBA00023136"/>
    </source>
</evidence>
<evidence type="ECO:0000256" key="2">
    <source>
        <dbReference type="ARBA" id="ARBA00022475"/>
    </source>
</evidence>
<dbReference type="RefSeq" id="WP_380965368.1">
    <property type="nucleotide sequence ID" value="NZ_JBHTCO010000005.1"/>
</dbReference>
<feature type="transmembrane region" description="Helical" evidence="6">
    <location>
        <begin position="188"/>
        <end position="207"/>
    </location>
</feature>
<proteinExistence type="predicted"/>
<reference evidence="8" key="1">
    <citation type="journal article" date="2019" name="Int. J. Syst. Evol. Microbiol.">
        <title>The Global Catalogue of Microorganisms (GCM) 10K type strain sequencing project: providing services to taxonomists for standard genome sequencing and annotation.</title>
        <authorList>
            <consortium name="The Broad Institute Genomics Platform"/>
            <consortium name="The Broad Institute Genome Sequencing Center for Infectious Disease"/>
            <person name="Wu L."/>
            <person name="Ma J."/>
        </authorList>
    </citation>
    <scope>NUCLEOTIDE SEQUENCE [LARGE SCALE GENOMIC DNA]</scope>
    <source>
        <strain evidence="8">CGMCC 1.16305</strain>
    </source>
</reference>
<keyword evidence="2" id="KW-1003">Cell membrane</keyword>
<comment type="caution">
    <text evidence="7">The sequence shown here is derived from an EMBL/GenBank/DDBJ whole genome shotgun (WGS) entry which is preliminary data.</text>
</comment>
<organism evidence="7 8">
    <name type="scientific">Scopulibacillus cellulosilyticus</name>
    <dbReference type="NCBI Taxonomy" id="2665665"/>
    <lineage>
        <taxon>Bacteria</taxon>
        <taxon>Bacillati</taxon>
        <taxon>Bacillota</taxon>
        <taxon>Bacilli</taxon>
        <taxon>Bacillales</taxon>
        <taxon>Sporolactobacillaceae</taxon>
        <taxon>Scopulibacillus</taxon>
    </lineage>
</organism>